<gene>
    <name evidence="1" type="ORF">G7024_15190</name>
</gene>
<accession>A0AA40RUH5</accession>
<sequence length="94" mass="10060">MGLDVGEAGTPLLSAFTVRRKRPTGVLDRADDFGFAIEAVLAFECAGKTLANCSPMPSSDRPFVSRAAAAMTENRYGLRIAERVSRAVIDESPL</sequence>
<dbReference type="EMBL" id="JAAMRD010000012">
    <property type="protein sequence ID" value="MBA1305739.1"/>
    <property type="molecule type" value="Genomic_DNA"/>
</dbReference>
<dbReference type="RefSeq" id="WP_181121493.1">
    <property type="nucleotide sequence ID" value="NZ_JAAMRD010000012.1"/>
</dbReference>
<organism evidence="1 2">
    <name type="scientific">Stutzerimonas stutzeri</name>
    <name type="common">Pseudomonas stutzeri</name>
    <dbReference type="NCBI Taxonomy" id="316"/>
    <lineage>
        <taxon>Bacteria</taxon>
        <taxon>Pseudomonadati</taxon>
        <taxon>Pseudomonadota</taxon>
        <taxon>Gammaproteobacteria</taxon>
        <taxon>Pseudomonadales</taxon>
        <taxon>Pseudomonadaceae</taxon>
        <taxon>Stutzerimonas</taxon>
    </lineage>
</organism>
<dbReference type="Proteomes" id="UP001138621">
    <property type="component" value="Unassembled WGS sequence"/>
</dbReference>
<proteinExistence type="predicted"/>
<comment type="caution">
    <text evidence="1">The sequence shown here is derived from an EMBL/GenBank/DDBJ whole genome shotgun (WGS) entry which is preliminary data.</text>
</comment>
<reference evidence="1" key="1">
    <citation type="submission" date="2020-02" db="EMBL/GenBank/DDBJ databases">
        <title>Synteny-based analysis reveals conserved mechanism for high triclosan tolerance in Pseudomonas, as well as instances of horizontal transfer.</title>
        <authorList>
            <person name="Mcfarland A.G."/>
            <person name="Bertucci H.K."/>
            <person name="Litmann E."/>
            <person name="Shen J."/>
            <person name="Huttenhower C."/>
            <person name="Hartmann E.M."/>
        </authorList>
    </citation>
    <scope>NUCLEOTIDE SEQUENCE</scope>
    <source>
        <strain evidence="1">109A1</strain>
    </source>
</reference>
<protein>
    <submittedName>
        <fullName evidence="1">Uncharacterized protein</fullName>
    </submittedName>
</protein>
<name>A0AA40RUH5_STUST</name>
<evidence type="ECO:0000313" key="2">
    <source>
        <dbReference type="Proteomes" id="UP001138621"/>
    </source>
</evidence>
<dbReference type="AlphaFoldDB" id="A0AA40RUH5"/>
<evidence type="ECO:0000313" key="1">
    <source>
        <dbReference type="EMBL" id="MBA1305739.1"/>
    </source>
</evidence>